<dbReference type="GO" id="GO:0022627">
    <property type="term" value="C:cytosolic small ribosomal subunit"/>
    <property type="evidence" value="ECO:0007669"/>
    <property type="project" value="TreeGrafter"/>
</dbReference>
<dbReference type="InterPro" id="IPR005706">
    <property type="entry name" value="Ribosomal_uS2_bac/mit/plastid"/>
</dbReference>
<reference evidence="5" key="1">
    <citation type="journal article" date="2014" name="Front. Microbiol.">
        <title>High frequency of phylogenetically diverse reductive dehalogenase-homologous genes in deep subseafloor sedimentary metagenomes.</title>
        <authorList>
            <person name="Kawai M."/>
            <person name="Futagami T."/>
            <person name="Toyoda A."/>
            <person name="Takaki Y."/>
            <person name="Nishi S."/>
            <person name="Hori S."/>
            <person name="Arai W."/>
            <person name="Tsubouchi T."/>
            <person name="Morono Y."/>
            <person name="Uchiyama I."/>
            <person name="Ito T."/>
            <person name="Fujiyama A."/>
            <person name="Inagaki F."/>
            <person name="Takami H."/>
        </authorList>
    </citation>
    <scope>NUCLEOTIDE SEQUENCE</scope>
    <source>
        <strain evidence="5">Expedition CK06-06</strain>
    </source>
</reference>
<dbReference type="NCBIfam" id="TIGR01011">
    <property type="entry name" value="rpsB_bact"/>
    <property type="match status" value="1"/>
</dbReference>
<evidence type="ECO:0000256" key="2">
    <source>
        <dbReference type="ARBA" id="ARBA00022980"/>
    </source>
</evidence>
<evidence type="ECO:0000256" key="1">
    <source>
        <dbReference type="ARBA" id="ARBA00006242"/>
    </source>
</evidence>
<feature type="compositionally biased region" description="Acidic residues" evidence="4">
    <location>
        <begin position="189"/>
        <end position="206"/>
    </location>
</feature>
<accession>X1TJC8</accession>
<keyword evidence="3" id="KW-0687">Ribonucleoprotein</keyword>
<dbReference type="CDD" id="cd01425">
    <property type="entry name" value="RPS2"/>
    <property type="match status" value="1"/>
</dbReference>
<organism evidence="5">
    <name type="scientific">marine sediment metagenome</name>
    <dbReference type="NCBI Taxonomy" id="412755"/>
    <lineage>
        <taxon>unclassified sequences</taxon>
        <taxon>metagenomes</taxon>
        <taxon>ecological metagenomes</taxon>
    </lineage>
</organism>
<sequence>MGQTVSLLTKAHDFTRDLIAEGGNILFVGTKKQAQETVEGEAKRCGMYYVNQRWLGGVLTNFATIQTRIDYLVRLEDQQARGEFGHLTKKEALKLEKEILRLNRQIGGLKEMTSLPSALFIIDVIKEKIALAEAKRIGIPVVAIVDTNCDPTGIDYPIPANDDAIKAIRLICSSIADSVIEGKTGEAMAPEEEEKEEGVEELEAVETTEPVVSTPEE</sequence>
<comment type="similarity">
    <text evidence="1">Belongs to the universal ribosomal protein uS2 family.</text>
</comment>
<dbReference type="PANTHER" id="PTHR12534">
    <property type="entry name" value="30S RIBOSOMAL PROTEIN S2 PROKARYOTIC AND ORGANELLAR"/>
    <property type="match status" value="1"/>
</dbReference>
<name>X1TJC8_9ZZZZ</name>
<dbReference type="EMBL" id="BARW01010757">
    <property type="protein sequence ID" value="GAI80134.1"/>
    <property type="molecule type" value="Genomic_DNA"/>
</dbReference>
<evidence type="ECO:0000256" key="3">
    <source>
        <dbReference type="ARBA" id="ARBA00023274"/>
    </source>
</evidence>
<dbReference type="InterPro" id="IPR023591">
    <property type="entry name" value="Ribosomal_uS2_flav_dom_sf"/>
</dbReference>
<dbReference type="SUPFAM" id="SSF52313">
    <property type="entry name" value="Ribosomal protein S2"/>
    <property type="match status" value="1"/>
</dbReference>
<dbReference type="Pfam" id="PF00318">
    <property type="entry name" value="Ribosomal_S2"/>
    <property type="match status" value="1"/>
</dbReference>
<dbReference type="InterPro" id="IPR001865">
    <property type="entry name" value="Ribosomal_uS2"/>
</dbReference>
<dbReference type="Gene3D" id="1.10.287.610">
    <property type="entry name" value="Helix hairpin bin"/>
    <property type="match status" value="1"/>
</dbReference>
<dbReference type="PROSITE" id="PS00963">
    <property type="entry name" value="RIBOSOMAL_S2_2"/>
    <property type="match status" value="1"/>
</dbReference>
<dbReference type="AlphaFoldDB" id="X1TJC8"/>
<dbReference type="HAMAP" id="MF_00291_B">
    <property type="entry name" value="Ribosomal_uS2_B"/>
    <property type="match status" value="1"/>
</dbReference>
<dbReference type="GO" id="GO:0003735">
    <property type="term" value="F:structural constituent of ribosome"/>
    <property type="evidence" value="ECO:0007669"/>
    <property type="project" value="InterPro"/>
</dbReference>
<evidence type="ECO:0000313" key="5">
    <source>
        <dbReference type="EMBL" id="GAI80134.1"/>
    </source>
</evidence>
<feature type="compositionally biased region" description="Low complexity" evidence="4">
    <location>
        <begin position="207"/>
        <end position="217"/>
    </location>
</feature>
<feature type="region of interest" description="Disordered" evidence="4">
    <location>
        <begin position="183"/>
        <end position="217"/>
    </location>
</feature>
<keyword evidence="2" id="KW-0689">Ribosomal protein</keyword>
<evidence type="ECO:0000256" key="4">
    <source>
        <dbReference type="SAM" id="MobiDB-lite"/>
    </source>
</evidence>
<evidence type="ECO:0008006" key="6">
    <source>
        <dbReference type="Google" id="ProtNLM"/>
    </source>
</evidence>
<dbReference type="PANTHER" id="PTHR12534:SF0">
    <property type="entry name" value="SMALL RIBOSOMAL SUBUNIT PROTEIN US2M"/>
    <property type="match status" value="1"/>
</dbReference>
<proteinExistence type="inferred from homology"/>
<dbReference type="GO" id="GO:0006412">
    <property type="term" value="P:translation"/>
    <property type="evidence" value="ECO:0007669"/>
    <property type="project" value="InterPro"/>
</dbReference>
<gene>
    <name evidence="5" type="ORF">S12H4_21032</name>
</gene>
<dbReference type="PRINTS" id="PR00395">
    <property type="entry name" value="RIBOSOMALS2"/>
</dbReference>
<comment type="caution">
    <text evidence="5">The sequence shown here is derived from an EMBL/GenBank/DDBJ whole genome shotgun (WGS) entry which is preliminary data.</text>
</comment>
<protein>
    <recommendedName>
        <fullName evidence="6">30S ribosomal protein S2</fullName>
    </recommendedName>
</protein>
<dbReference type="InterPro" id="IPR018130">
    <property type="entry name" value="Ribosomal_uS2_CS"/>
</dbReference>
<dbReference type="Gene3D" id="3.40.50.10490">
    <property type="entry name" value="Glucose-6-phosphate isomerase like protein, domain 1"/>
    <property type="match status" value="1"/>
</dbReference>
<dbReference type="FunFam" id="1.10.287.610:FF:000001">
    <property type="entry name" value="30S ribosomal protein S2"/>
    <property type="match status" value="1"/>
</dbReference>